<dbReference type="AlphaFoldDB" id="A0A1G1XZ63"/>
<dbReference type="PANTHER" id="PTHR32039">
    <property type="entry name" value="MAGNESIUM-CHELATASE SUBUNIT CHLI"/>
    <property type="match status" value="1"/>
</dbReference>
<dbReference type="EMBL" id="MHIB01000003">
    <property type="protein sequence ID" value="OGY45302.1"/>
    <property type="molecule type" value="Genomic_DNA"/>
</dbReference>
<dbReference type="Pfam" id="PF13335">
    <property type="entry name" value="Mg_chelatase_C"/>
    <property type="match status" value="1"/>
</dbReference>
<comment type="similarity">
    <text evidence="1">Belongs to the Mg-chelatase subunits D/I family. ComM subfamily.</text>
</comment>
<evidence type="ECO:0000259" key="4">
    <source>
        <dbReference type="SMART" id="SM00382"/>
    </source>
</evidence>
<sequence length="508" mass="55542">MSSKVLSAALIGLDCELVEVEADTSSALPGIFIVGLPDKAVDESRERVRSAIKNTGLKMPRGKVTINLAPADLKKEGPAYDLPIAVSILLVSKQLKLRADWRHQLFLGELALDGQLRPVNGVLSVCLAAKEKGIKIIYLPKANAAEAALISGLQIFGLQNLGELVDHLNEKISLKQFNDAPNFSVLLETNNPEFDMAFIRGQTQVKRALEIAAAGGHNLLMSGPPGAGKTLLAKTMVTILPPLTQDESLEVTRIYSVAGLLPAEKPLLLNRPFRNPHHTASGVALVGGGAWPKPGEISLAHRGILFLDEFAEFPRNVLENLRQPLEDGLVCVSRAAGSLRFPAKFILVAAMNPCPCGYLTDPERNCSCFPSAIIKYQKKISGPLIDRIDLHVEVPKVKFEKLTSDQPAESSIEIRKRVLAARAIQLKRFSGINLITNSEMSSRQTKEFCAVDQKTLDLLRQAVTQLNLSARSYFRLLKIARTIADLTGQEQIKLEHVAEALQYRPKVE</sequence>
<dbReference type="InterPro" id="IPR020568">
    <property type="entry name" value="Ribosomal_Su5_D2-typ_SF"/>
</dbReference>
<evidence type="ECO:0000313" key="5">
    <source>
        <dbReference type="EMBL" id="OGY45302.1"/>
    </source>
</evidence>
<keyword evidence="3" id="KW-0067">ATP-binding</keyword>
<dbReference type="GO" id="GO:0003677">
    <property type="term" value="F:DNA binding"/>
    <property type="evidence" value="ECO:0007669"/>
    <property type="project" value="InterPro"/>
</dbReference>
<dbReference type="STRING" id="1797532.A2729_00475"/>
<proteinExistence type="inferred from homology"/>
<keyword evidence="2" id="KW-0547">Nucleotide-binding</keyword>
<evidence type="ECO:0000256" key="3">
    <source>
        <dbReference type="ARBA" id="ARBA00022840"/>
    </source>
</evidence>
<dbReference type="Pfam" id="PF01078">
    <property type="entry name" value="Mg_chelatase"/>
    <property type="match status" value="1"/>
</dbReference>
<dbReference type="GO" id="GO:0005524">
    <property type="term" value="F:ATP binding"/>
    <property type="evidence" value="ECO:0007669"/>
    <property type="project" value="UniProtKB-KW"/>
</dbReference>
<dbReference type="SUPFAM" id="SSF54211">
    <property type="entry name" value="Ribosomal protein S5 domain 2-like"/>
    <property type="match status" value="1"/>
</dbReference>
<reference evidence="5 6" key="1">
    <citation type="journal article" date="2016" name="Nat. Commun.">
        <title>Thousands of microbial genomes shed light on interconnected biogeochemical processes in an aquifer system.</title>
        <authorList>
            <person name="Anantharaman K."/>
            <person name="Brown C.T."/>
            <person name="Hug L.A."/>
            <person name="Sharon I."/>
            <person name="Castelle C.J."/>
            <person name="Probst A.J."/>
            <person name="Thomas B.C."/>
            <person name="Singh A."/>
            <person name="Wilkins M.J."/>
            <person name="Karaoz U."/>
            <person name="Brodie E.L."/>
            <person name="Williams K.H."/>
            <person name="Hubbard S.S."/>
            <person name="Banfield J.F."/>
        </authorList>
    </citation>
    <scope>NUCLEOTIDE SEQUENCE [LARGE SCALE GENOMIC DNA]</scope>
</reference>
<dbReference type="InterPro" id="IPR014721">
    <property type="entry name" value="Ribsml_uS5_D2-typ_fold_subgr"/>
</dbReference>
<dbReference type="SMART" id="SM00382">
    <property type="entry name" value="AAA"/>
    <property type="match status" value="1"/>
</dbReference>
<dbReference type="SUPFAM" id="SSF52540">
    <property type="entry name" value="P-loop containing nucleoside triphosphate hydrolases"/>
    <property type="match status" value="1"/>
</dbReference>
<evidence type="ECO:0000256" key="1">
    <source>
        <dbReference type="ARBA" id="ARBA00006354"/>
    </source>
</evidence>
<dbReference type="InterPro" id="IPR001208">
    <property type="entry name" value="MCM_dom"/>
</dbReference>
<dbReference type="PRINTS" id="PR01657">
    <property type="entry name" value="MCMFAMILY"/>
</dbReference>
<dbReference type="InterPro" id="IPR045006">
    <property type="entry name" value="CHLI-like"/>
</dbReference>
<name>A0A1G1XZ63_9BACT</name>
<dbReference type="Gene3D" id="3.40.50.300">
    <property type="entry name" value="P-loop containing nucleotide triphosphate hydrolases"/>
    <property type="match status" value="1"/>
</dbReference>
<evidence type="ECO:0000256" key="2">
    <source>
        <dbReference type="ARBA" id="ARBA00022741"/>
    </source>
</evidence>
<dbReference type="InterPro" id="IPR000523">
    <property type="entry name" value="Mg_chelatse_chII-like_cat_dom"/>
</dbReference>
<dbReference type="InterPro" id="IPR004482">
    <property type="entry name" value="Mg_chelat-rel"/>
</dbReference>
<accession>A0A1G1XZ63</accession>
<comment type="caution">
    <text evidence="5">The sequence shown here is derived from an EMBL/GenBank/DDBJ whole genome shotgun (WGS) entry which is preliminary data.</text>
</comment>
<protein>
    <submittedName>
        <fullName evidence="5">Magnesium chelatase</fullName>
    </submittedName>
</protein>
<dbReference type="InterPro" id="IPR003593">
    <property type="entry name" value="AAA+_ATPase"/>
</dbReference>
<dbReference type="Proteomes" id="UP000178930">
    <property type="component" value="Unassembled WGS sequence"/>
</dbReference>
<dbReference type="InterPro" id="IPR025158">
    <property type="entry name" value="Mg_chelat-rel_C"/>
</dbReference>
<organism evidence="5 6">
    <name type="scientific">Candidatus Buchananbacteria bacterium RIFCSPHIGHO2_01_FULL_39_14</name>
    <dbReference type="NCBI Taxonomy" id="1797532"/>
    <lineage>
        <taxon>Bacteria</taxon>
        <taxon>Candidatus Buchananiibacteriota</taxon>
    </lineage>
</organism>
<evidence type="ECO:0000313" key="6">
    <source>
        <dbReference type="Proteomes" id="UP000178930"/>
    </source>
</evidence>
<dbReference type="InterPro" id="IPR027417">
    <property type="entry name" value="P-loop_NTPase"/>
</dbReference>
<dbReference type="Gene3D" id="3.30.230.10">
    <property type="match status" value="1"/>
</dbReference>
<dbReference type="PANTHER" id="PTHR32039:SF7">
    <property type="entry name" value="COMPETENCE PROTEIN COMM"/>
    <property type="match status" value="1"/>
</dbReference>
<dbReference type="NCBIfam" id="TIGR00368">
    <property type="entry name" value="YifB family Mg chelatase-like AAA ATPase"/>
    <property type="match status" value="1"/>
</dbReference>
<gene>
    <name evidence="5" type="ORF">A2729_00475</name>
</gene>
<feature type="domain" description="AAA+ ATPase" evidence="4">
    <location>
        <begin position="215"/>
        <end position="398"/>
    </location>
</feature>
<dbReference type="Pfam" id="PF13541">
    <property type="entry name" value="ChlI"/>
    <property type="match status" value="1"/>
</dbReference>